<dbReference type="AlphaFoldDB" id="A0AAV6VBF5"/>
<feature type="transmembrane region" description="Helical" evidence="2">
    <location>
        <begin position="248"/>
        <end position="271"/>
    </location>
</feature>
<keyword evidence="3" id="KW-0732">Signal</keyword>
<evidence type="ECO:0000256" key="3">
    <source>
        <dbReference type="SAM" id="SignalP"/>
    </source>
</evidence>
<feature type="transmembrane region" description="Helical" evidence="2">
    <location>
        <begin position="676"/>
        <end position="697"/>
    </location>
</feature>
<feature type="transmembrane region" description="Helical" evidence="2">
    <location>
        <begin position="492"/>
        <end position="513"/>
    </location>
</feature>
<keyword evidence="6" id="KW-1185">Reference proteome</keyword>
<dbReference type="InterPro" id="IPR006621">
    <property type="entry name" value="Nose-resist-to-fluoxetine_N"/>
</dbReference>
<keyword evidence="2" id="KW-1133">Transmembrane helix</keyword>
<proteinExistence type="predicted"/>
<feature type="compositionally biased region" description="Low complexity" evidence="1">
    <location>
        <begin position="715"/>
        <end position="730"/>
    </location>
</feature>
<accession>A0AAV6VBF5</accession>
<feature type="transmembrane region" description="Helical" evidence="2">
    <location>
        <begin position="568"/>
        <end position="589"/>
    </location>
</feature>
<dbReference type="PANTHER" id="PTHR11161:SF0">
    <property type="entry name" value="O-ACYLTRANSFERASE LIKE PROTEIN"/>
    <property type="match status" value="1"/>
</dbReference>
<feature type="chain" id="PRO_5043921985" description="Nose resistant-to-fluoxetine protein N-terminal domain-containing protein" evidence="3">
    <location>
        <begin position="25"/>
        <end position="768"/>
    </location>
</feature>
<dbReference type="SMART" id="SM00703">
    <property type="entry name" value="NRF"/>
    <property type="match status" value="1"/>
</dbReference>
<dbReference type="GO" id="GO:0016747">
    <property type="term" value="F:acyltransferase activity, transferring groups other than amino-acyl groups"/>
    <property type="evidence" value="ECO:0007669"/>
    <property type="project" value="InterPro"/>
</dbReference>
<feature type="transmembrane region" description="Helical" evidence="2">
    <location>
        <begin position="462"/>
        <end position="485"/>
    </location>
</feature>
<dbReference type="InterPro" id="IPR052728">
    <property type="entry name" value="O2_lipid_transport_reg"/>
</dbReference>
<organism evidence="5 6">
    <name type="scientific">Oedothorax gibbosus</name>
    <dbReference type="NCBI Taxonomy" id="931172"/>
    <lineage>
        <taxon>Eukaryota</taxon>
        <taxon>Metazoa</taxon>
        <taxon>Ecdysozoa</taxon>
        <taxon>Arthropoda</taxon>
        <taxon>Chelicerata</taxon>
        <taxon>Arachnida</taxon>
        <taxon>Araneae</taxon>
        <taxon>Araneomorphae</taxon>
        <taxon>Entelegynae</taxon>
        <taxon>Araneoidea</taxon>
        <taxon>Linyphiidae</taxon>
        <taxon>Erigoninae</taxon>
        <taxon>Oedothorax</taxon>
    </lineage>
</organism>
<name>A0AAV6VBF5_9ARAC</name>
<reference evidence="5 6" key="1">
    <citation type="journal article" date="2022" name="Nat. Ecol. Evol.">
        <title>A masculinizing supergene underlies an exaggerated male reproductive morph in a spider.</title>
        <authorList>
            <person name="Hendrickx F."/>
            <person name="De Corte Z."/>
            <person name="Sonet G."/>
            <person name="Van Belleghem S.M."/>
            <person name="Kostlbacher S."/>
            <person name="Vangestel C."/>
        </authorList>
    </citation>
    <scope>NUCLEOTIDE SEQUENCE [LARGE SCALE GENOMIC DNA]</scope>
    <source>
        <strain evidence="5">W744_W776</strain>
    </source>
</reference>
<feature type="domain" description="Nose resistant-to-fluoxetine protein N-terminal" evidence="4">
    <location>
        <begin position="77"/>
        <end position="242"/>
    </location>
</feature>
<feature type="transmembrane region" description="Helical" evidence="2">
    <location>
        <begin position="609"/>
        <end position="635"/>
    </location>
</feature>
<feature type="transmembrane region" description="Helical" evidence="2">
    <location>
        <begin position="359"/>
        <end position="381"/>
    </location>
</feature>
<dbReference type="Pfam" id="PF01757">
    <property type="entry name" value="Acyl_transf_3"/>
    <property type="match status" value="1"/>
</dbReference>
<feature type="transmembrane region" description="Helical" evidence="2">
    <location>
        <begin position="647"/>
        <end position="664"/>
    </location>
</feature>
<dbReference type="Proteomes" id="UP000827092">
    <property type="component" value="Unassembled WGS sequence"/>
</dbReference>
<evidence type="ECO:0000313" key="6">
    <source>
        <dbReference type="Proteomes" id="UP000827092"/>
    </source>
</evidence>
<sequence>MKILQKNLMYLALVLLTYAMLASSAVVTTEDASASNMTTTAAPKSVKEVAKEIESLVTYVTKMIMPYFVRNSDLKISGPCMGTFIKIFVDVRKLKLPAIKLLDAMAKPPFGMLRGHFGVMGDYDECLAVSSTRKGEVATPGGADEYYHGQYCTVEAEVPPKLLEKMKGYGEGTVNITEFGKLQSIIKEFPAVNFAGNYFKFHIGICLPSTCTKEDLTEILGIVPLDFVPLSVKRCEDGRSRTYKTDQLIFLAVLIFLMVLVSAGTVLDGILHLKDKVHKGEHKDKFLRFLLAFSIYSNTQKFMRTEKNASSDIKVINGMYVLGTFLVVIYHTYFLPFFLLFSSNASNLGNYLKDFEFTLVVVMGISIEAYFLFSGLLLVYPRFRRGTKNVNINVVKIIVRRYIRLAPSVLFILGLIVVLPLFGSGPVFADIFDHAADNTRKWWYTYALMYNNFLEVKDQNFLYLWFIPCLMQISIVGSLLLWILAKWKRVGICLIIATGLGCNIALGVLTSLRKYPPAYAIYYYHRREEFEEPIYTAPLSHVLSYGIGMLLGYFMAKNKEVKFSKLHVVVGWVVSLALTVGVQWISFVWRDGREADPIWGAVYGATHRTAFSLGLSWIILACTYGYGGALARILCWRGFTVLSKLGYFGYLIHYIVISFHVSMARQPIPFSHYENWMRICSYTVLTFFAAYILYVTFELPLNYVESLFLPSRPPTNQTELPQNNNNNQQPKSDNIVPVHFNNVHNEKLGNGGIVPTYYATIPDEHSKL</sequence>
<dbReference type="Pfam" id="PF20146">
    <property type="entry name" value="NRF"/>
    <property type="match status" value="1"/>
</dbReference>
<dbReference type="EMBL" id="JAFNEN010000115">
    <property type="protein sequence ID" value="KAG8193701.1"/>
    <property type="molecule type" value="Genomic_DNA"/>
</dbReference>
<dbReference type="InterPro" id="IPR002656">
    <property type="entry name" value="Acyl_transf_3_dom"/>
</dbReference>
<feature type="signal peptide" evidence="3">
    <location>
        <begin position="1"/>
        <end position="24"/>
    </location>
</feature>
<feature type="transmembrane region" description="Helical" evidence="2">
    <location>
        <begin position="319"/>
        <end position="339"/>
    </location>
</feature>
<feature type="region of interest" description="Disordered" evidence="1">
    <location>
        <begin position="715"/>
        <end position="735"/>
    </location>
</feature>
<evidence type="ECO:0000256" key="1">
    <source>
        <dbReference type="SAM" id="MobiDB-lite"/>
    </source>
</evidence>
<evidence type="ECO:0000256" key="2">
    <source>
        <dbReference type="SAM" id="Phobius"/>
    </source>
</evidence>
<feature type="transmembrane region" description="Helical" evidence="2">
    <location>
        <begin position="402"/>
        <end position="422"/>
    </location>
</feature>
<keyword evidence="2" id="KW-0812">Transmembrane</keyword>
<comment type="caution">
    <text evidence="5">The sequence shown here is derived from an EMBL/GenBank/DDBJ whole genome shotgun (WGS) entry which is preliminary data.</text>
</comment>
<dbReference type="PANTHER" id="PTHR11161">
    <property type="entry name" value="O-ACYLTRANSFERASE"/>
    <property type="match status" value="1"/>
</dbReference>
<protein>
    <recommendedName>
        <fullName evidence="4">Nose resistant-to-fluoxetine protein N-terminal domain-containing protein</fullName>
    </recommendedName>
</protein>
<gene>
    <name evidence="5" type="ORF">JTE90_005001</name>
</gene>
<feature type="transmembrane region" description="Helical" evidence="2">
    <location>
        <begin position="533"/>
        <end position="556"/>
    </location>
</feature>
<evidence type="ECO:0000259" key="4">
    <source>
        <dbReference type="SMART" id="SM00703"/>
    </source>
</evidence>
<keyword evidence="2" id="KW-0472">Membrane</keyword>
<evidence type="ECO:0000313" key="5">
    <source>
        <dbReference type="EMBL" id="KAG8193701.1"/>
    </source>
</evidence>